<keyword evidence="1" id="KW-1133">Transmembrane helix</keyword>
<protein>
    <submittedName>
        <fullName evidence="2">Uncharacterized protein</fullName>
    </submittedName>
</protein>
<proteinExistence type="predicted"/>
<name>A0A1V8M247_9GAMM</name>
<gene>
    <name evidence="2" type="ORF">AU255_15520</name>
</gene>
<evidence type="ECO:0000313" key="2">
    <source>
        <dbReference type="EMBL" id="OQK15631.1"/>
    </source>
</evidence>
<reference evidence="2 3" key="1">
    <citation type="submission" date="2015-12" db="EMBL/GenBank/DDBJ databases">
        <authorList>
            <person name="Shamseldin A."/>
            <person name="Moawad H."/>
            <person name="Abd El-Rahim W.M."/>
            <person name="Sadowsky M.J."/>
        </authorList>
    </citation>
    <scope>NUCLEOTIDE SEQUENCE [LARGE SCALE GENOMIC DNA]</scope>
    <source>
        <strain evidence="2 3">WF1</strain>
    </source>
</reference>
<dbReference type="EMBL" id="LPUF01000003">
    <property type="protein sequence ID" value="OQK15631.1"/>
    <property type="molecule type" value="Genomic_DNA"/>
</dbReference>
<accession>A0A1V8M247</accession>
<evidence type="ECO:0000313" key="3">
    <source>
        <dbReference type="Proteomes" id="UP000191980"/>
    </source>
</evidence>
<keyword evidence="1" id="KW-0812">Transmembrane</keyword>
<comment type="caution">
    <text evidence="2">The sequence shown here is derived from an EMBL/GenBank/DDBJ whole genome shotgun (WGS) entry which is preliminary data.</text>
</comment>
<keyword evidence="1" id="KW-0472">Membrane</keyword>
<keyword evidence="3" id="KW-1185">Reference proteome</keyword>
<dbReference type="AlphaFoldDB" id="A0A1V8M247"/>
<feature type="transmembrane region" description="Helical" evidence="1">
    <location>
        <begin position="20"/>
        <end position="41"/>
    </location>
</feature>
<evidence type="ECO:0000256" key="1">
    <source>
        <dbReference type="SAM" id="Phobius"/>
    </source>
</evidence>
<sequence length="98" mass="10869">MGSLPATFLNLEIQNRKVTAAFTLSIMNIANNFFALSFVLASPIGISKILGTLFNQAWPIIVSPLADWIKISINKYASRANNSYCSPKSFNYRPLNLN</sequence>
<dbReference type="Proteomes" id="UP000191980">
    <property type="component" value="Unassembled WGS sequence"/>
</dbReference>
<organism evidence="2 3">
    <name type="scientific">Methyloprofundus sedimenti</name>
    <dbReference type="NCBI Taxonomy" id="1420851"/>
    <lineage>
        <taxon>Bacteria</taxon>
        <taxon>Pseudomonadati</taxon>
        <taxon>Pseudomonadota</taxon>
        <taxon>Gammaproteobacteria</taxon>
        <taxon>Methylococcales</taxon>
        <taxon>Methylococcaceae</taxon>
        <taxon>Methyloprofundus</taxon>
    </lineage>
</organism>